<feature type="domain" description="Epoxide hydrolase N-terminal" evidence="3">
    <location>
        <begin position="48"/>
        <end position="124"/>
    </location>
</feature>
<dbReference type="SUPFAM" id="SSF53474">
    <property type="entry name" value="alpha/beta-Hydrolases"/>
    <property type="match status" value="2"/>
</dbReference>
<gene>
    <name evidence="4" type="ORF">WCI35_018903</name>
</gene>
<dbReference type="PANTHER" id="PTHR21661">
    <property type="entry name" value="EPOXIDE HYDROLASE 1-RELATED"/>
    <property type="match status" value="1"/>
</dbReference>
<dbReference type="GO" id="GO:0016787">
    <property type="term" value="F:hydrolase activity"/>
    <property type="evidence" value="ECO:0007669"/>
    <property type="project" value="UniProtKB-KW"/>
</dbReference>
<organism evidence="4 5">
    <name type="scientific">Daubentonia madagascariensis</name>
    <name type="common">Aye-aye</name>
    <name type="synonym">Sciurus madagascariensis</name>
    <dbReference type="NCBI Taxonomy" id="31869"/>
    <lineage>
        <taxon>Eukaryota</taxon>
        <taxon>Metazoa</taxon>
        <taxon>Chordata</taxon>
        <taxon>Craniata</taxon>
        <taxon>Vertebrata</taxon>
        <taxon>Euteleostomi</taxon>
        <taxon>Mammalia</taxon>
        <taxon>Eutheria</taxon>
        <taxon>Euarchontoglires</taxon>
        <taxon>Primates</taxon>
        <taxon>Strepsirrhini</taxon>
        <taxon>Chiromyiformes</taxon>
        <taxon>Daubentoniidae</taxon>
        <taxon>Daubentonia</taxon>
    </lineage>
</organism>
<proteinExistence type="inferred from homology"/>
<accession>A0ABD2DVF3</accession>
<dbReference type="AlphaFoldDB" id="A0ABD2DVF3"/>
<dbReference type="Pfam" id="PF06441">
    <property type="entry name" value="EHN"/>
    <property type="match status" value="1"/>
</dbReference>
<dbReference type="PRINTS" id="PR00412">
    <property type="entry name" value="EPOXHYDRLASE"/>
</dbReference>
<dbReference type="EMBL" id="JBFSEQ010000007">
    <property type="protein sequence ID" value="KAL2770724.1"/>
    <property type="molecule type" value="Genomic_DNA"/>
</dbReference>
<reference evidence="4 5" key="1">
    <citation type="journal article" date="2024" name="G3 (Bethesda)">
        <title>A hybrid genome assembly of the endangered aye-aye (Daubentonia madagascariensis).</title>
        <authorList>
            <person name="Versoza C.J."/>
            <person name="Pfeifer S.P."/>
        </authorList>
    </citation>
    <scope>NUCLEOTIDE SEQUENCE [LARGE SCALE GENOMIC DNA]</scope>
    <source>
        <strain evidence="4">6821</strain>
    </source>
</reference>
<name>A0ABD2DVF3_DAUMA</name>
<protein>
    <submittedName>
        <fullName evidence="4">Epoxide hydrolase 1 isoform e</fullName>
    </submittedName>
</protein>
<sequence length="266" mass="31507">MWLEILLASVLGFVIYWFISRDKEETLPLEDGWWGPGTRPTAREDESIRPFKVETSDEEINDLHQRIDKFRLTPPLEDSHFHYGFNSNYLKKIISYWRNEFDWKKQVDILNRYPHFKTKIEGCALNDSPVGLAAYILEKFSTWTNSEFRYLEDGGLERKYSLDDLLTNVMLYWTTGTIVSSQRYYKENLGQGWMAHKHERLKVHVPTGFAAFPCELVHVPEKWVKFKYPKLISYSYMARGGHFAAFEEPELLAQDIRKFMSVLERQ</sequence>
<dbReference type="Gene3D" id="3.40.50.1820">
    <property type="entry name" value="alpha/beta hydrolase"/>
    <property type="match status" value="2"/>
</dbReference>
<evidence type="ECO:0000313" key="4">
    <source>
        <dbReference type="EMBL" id="KAL2770724.1"/>
    </source>
</evidence>
<evidence type="ECO:0000256" key="2">
    <source>
        <dbReference type="ARBA" id="ARBA00022801"/>
    </source>
</evidence>
<comment type="caution">
    <text evidence="4">The sequence shown here is derived from an EMBL/GenBank/DDBJ whole genome shotgun (WGS) entry which is preliminary data.</text>
</comment>
<evidence type="ECO:0000259" key="3">
    <source>
        <dbReference type="Pfam" id="PF06441"/>
    </source>
</evidence>
<dbReference type="PANTHER" id="PTHR21661:SF78">
    <property type="entry name" value="EPOXIDE HYDROLASE 1"/>
    <property type="match status" value="1"/>
</dbReference>
<keyword evidence="2 4" id="KW-0378">Hydrolase</keyword>
<evidence type="ECO:0000313" key="5">
    <source>
        <dbReference type="Proteomes" id="UP001610411"/>
    </source>
</evidence>
<dbReference type="InterPro" id="IPR029058">
    <property type="entry name" value="AB_hydrolase_fold"/>
</dbReference>
<keyword evidence="5" id="KW-1185">Reference proteome</keyword>
<comment type="similarity">
    <text evidence="1">Belongs to the peptidase S33 family.</text>
</comment>
<evidence type="ECO:0000256" key="1">
    <source>
        <dbReference type="ARBA" id="ARBA00010088"/>
    </source>
</evidence>
<dbReference type="Proteomes" id="UP001610411">
    <property type="component" value="Unassembled WGS sequence"/>
</dbReference>
<dbReference type="InterPro" id="IPR000639">
    <property type="entry name" value="Epox_hydrolase-like"/>
</dbReference>
<dbReference type="InterPro" id="IPR010497">
    <property type="entry name" value="Epoxide_hydro_N"/>
</dbReference>